<dbReference type="EMBL" id="CP000390">
    <property type="protein sequence ID" value="ABG64855.1"/>
    <property type="molecule type" value="Genomic_DNA"/>
</dbReference>
<dbReference type="PANTHER" id="PTHR35335">
    <property type="entry name" value="UPF0716 PROTEIN FXSA"/>
    <property type="match status" value="1"/>
</dbReference>
<evidence type="ECO:0000256" key="2">
    <source>
        <dbReference type="SAM" id="Phobius"/>
    </source>
</evidence>
<keyword evidence="2" id="KW-1133">Transmembrane helix</keyword>
<evidence type="ECO:0000256" key="1">
    <source>
        <dbReference type="SAM" id="MobiDB-lite"/>
    </source>
</evidence>
<keyword evidence="2" id="KW-0472">Membrane</keyword>
<dbReference type="STRING" id="266779.Meso_3484"/>
<sequence length="157" mass="17237">MRFSIIPFLLLAIPLAEIAVFVVVGQQIGLFPTLALVLITAVAGSILLRIQGFNLLSRMQRELAQHRLPGRELVHGVMILVAGLLLLTPGFVTDTLGLLLFIPAIRDLVWRFIRSHMVLVTPGDASAGEHRPSSRTIDLDMSDYTSSDGKDSPWRGK</sequence>
<dbReference type="InterPro" id="IPR007313">
    <property type="entry name" value="FxsA"/>
</dbReference>
<dbReference type="OrthoDB" id="9792788at2"/>
<feature type="transmembrane region" description="Helical" evidence="2">
    <location>
        <begin position="73"/>
        <end position="92"/>
    </location>
</feature>
<proteinExistence type="predicted"/>
<dbReference type="Pfam" id="PF04186">
    <property type="entry name" value="FxsA"/>
    <property type="match status" value="1"/>
</dbReference>
<dbReference type="eggNOG" id="COG3030">
    <property type="taxonomic scope" value="Bacteria"/>
</dbReference>
<dbReference type="GO" id="GO:0016020">
    <property type="term" value="C:membrane"/>
    <property type="evidence" value="ECO:0007669"/>
    <property type="project" value="InterPro"/>
</dbReference>
<organism evidence="3">
    <name type="scientific">Chelativorans sp. (strain BNC1)</name>
    <dbReference type="NCBI Taxonomy" id="266779"/>
    <lineage>
        <taxon>Bacteria</taxon>
        <taxon>Pseudomonadati</taxon>
        <taxon>Pseudomonadota</taxon>
        <taxon>Alphaproteobacteria</taxon>
        <taxon>Hyphomicrobiales</taxon>
        <taxon>Phyllobacteriaceae</taxon>
        <taxon>Chelativorans</taxon>
    </lineage>
</organism>
<protein>
    <submittedName>
        <fullName evidence="3">FxsA cytoplasmic membrane protein</fullName>
    </submittedName>
</protein>
<dbReference type="PANTHER" id="PTHR35335:SF1">
    <property type="entry name" value="UPF0716 PROTEIN FXSA"/>
    <property type="match status" value="1"/>
</dbReference>
<feature type="transmembrane region" description="Helical" evidence="2">
    <location>
        <begin position="28"/>
        <end position="52"/>
    </location>
</feature>
<keyword evidence="2" id="KW-0812">Transmembrane</keyword>
<evidence type="ECO:0000313" key="3">
    <source>
        <dbReference type="EMBL" id="ABG64855.1"/>
    </source>
</evidence>
<dbReference type="NCBIfam" id="NF008528">
    <property type="entry name" value="PRK11463.1-2"/>
    <property type="match status" value="1"/>
</dbReference>
<name>Q11CM0_CHESB</name>
<dbReference type="HOGENOM" id="CLU_085083_0_1_5"/>
<dbReference type="AlphaFoldDB" id="Q11CM0"/>
<feature type="region of interest" description="Disordered" evidence="1">
    <location>
        <begin position="124"/>
        <end position="157"/>
    </location>
</feature>
<dbReference type="KEGG" id="mes:Meso_3484"/>
<feature type="compositionally biased region" description="Basic and acidic residues" evidence="1">
    <location>
        <begin position="148"/>
        <end position="157"/>
    </location>
</feature>
<accession>Q11CM0</accession>
<gene>
    <name evidence="3" type="ordered locus">Meso_3484</name>
</gene>
<reference evidence="3" key="1">
    <citation type="submission" date="2006-06" db="EMBL/GenBank/DDBJ databases">
        <title>Complete sequence of chromosome of Chelativorans sp. BNC1.</title>
        <authorList>
            <consortium name="US DOE Joint Genome Institute"/>
            <person name="Copeland A."/>
            <person name="Lucas S."/>
            <person name="Lapidus A."/>
            <person name="Barry K."/>
            <person name="Detter J.C."/>
            <person name="Glavina del Rio T."/>
            <person name="Hammon N."/>
            <person name="Israni S."/>
            <person name="Dalin E."/>
            <person name="Tice H."/>
            <person name="Pitluck S."/>
            <person name="Chertkov O."/>
            <person name="Brettin T."/>
            <person name="Bruce D."/>
            <person name="Han C."/>
            <person name="Tapia R."/>
            <person name="Gilna P."/>
            <person name="Schmutz J."/>
            <person name="Larimer F."/>
            <person name="Land M."/>
            <person name="Hauser L."/>
            <person name="Kyrpides N."/>
            <person name="Mikhailova N."/>
            <person name="Richardson P."/>
        </authorList>
    </citation>
    <scope>NUCLEOTIDE SEQUENCE</scope>
    <source>
        <strain evidence="3">BNC1</strain>
    </source>
</reference>